<organism evidence="3 4">
    <name type="scientific">Leptomonas seymouri</name>
    <dbReference type="NCBI Taxonomy" id="5684"/>
    <lineage>
        <taxon>Eukaryota</taxon>
        <taxon>Discoba</taxon>
        <taxon>Euglenozoa</taxon>
        <taxon>Kinetoplastea</taxon>
        <taxon>Metakinetoplastina</taxon>
        <taxon>Trypanosomatida</taxon>
        <taxon>Trypanosomatidae</taxon>
        <taxon>Leishmaniinae</taxon>
        <taxon>Leptomonas</taxon>
    </lineage>
</organism>
<feature type="region of interest" description="Disordered" evidence="2">
    <location>
        <begin position="124"/>
        <end position="158"/>
    </location>
</feature>
<dbReference type="Proteomes" id="UP000038009">
    <property type="component" value="Unassembled WGS sequence"/>
</dbReference>
<feature type="region of interest" description="Disordered" evidence="2">
    <location>
        <begin position="737"/>
        <end position="767"/>
    </location>
</feature>
<keyword evidence="4" id="KW-1185">Reference proteome</keyword>
<evidence type="ECO:0000256" key="1">
    <source>
        <dbReference type="SAM" id="Coils"/>
    </source>
</evidence>
<keyword evidence="1" id="KW-0175">Coiled coil</keyword>
<feature type="region of interest" description="Disordered" evidence="2">
    <location>
        <begin position="434"/>
        <end position="456"/>
    </location>
</feature>
<feature type="compositionally biased region" description="Polar residues" evidence="2">
    <location>
        <begin position="186"/>
        <end position="210"/>
    </location>
</feature>
<feature type="compositionally biased region" description="Basic and acidic residues" evidence="2">
    <location>
        <begin position="1"/>
        <end position="18"/>
    </location>
</feature>
<feature type="compositionally biased region" description="Polar residues" evidence="2">
    <location>
        <begin position="231"/>
        <end position="241"/>
    </location>
</feature>
<evidence type="ECO:0000256" key="2">
    <source>
        <dbReference type="SAM" id="MobiDB-lite"/>
    </source>
</evidence>
<reference evidence="3 4" key="1">
    <citation type="journal article" date="2015" name="PLoS Pathog.">
        <title>Leptomonas seymouri: Adaptations to the Dixenous Life Cycle Analyzed by Genome Sequencing, Transcriptome Profiling and Co-infection with Leishmania donovani.</title>
        <authorList>
            <person name="Kraeva N."/>
            <person name="Butenko A."/>
            <person name="Hlavacova J."/>
            <person name="Kostygov A."/>
            <person name="Myskova J."/>
            <person name="Grybchuk D."/>
            <person name="Lestinova T."/>
            <person name="Votypka J."/>
            <person name="Volf P."/>
            <person name="Opperdoes F."/>
            <person name="Flegontov P."/>
            <person name="Lukes J."/>
            <person name="Yurchenko V."/>
        </authorList>
    </citation>
    <scope>NUCLEOTIDE SEQUENCE [LARGE SCALE GENOMIC DNA]</scope>
    <source>
        <strain evidence="3 4">ATCC 30220</strain>
    </source>
</reference>
<dbReference type="OrthoDB" id="248214at2759"/>
<feature type="coiled-coil region" evidence="1">
    <location>
        <begin position="306"/>
        <end position="340"/>
    </location>
</feature>
<feature type="coiled-coil region" evidence="1">
    <location>
        <begin position="376"/>
        <end position="410"/>
    </location>
</feature>
<feature type="region of interest" description="Disordered" evidence="2">
    <location>
        <begin position="554"/>
        <end position="706"/>
    </location>
</feature>
<protein>
    <submittedName>
        <fullName evidence="3">Uncharacterized protein</fullName>
    </submittedName>
</protein>
<feature type="compositionally biased region" description="Low complexity" evidence="2">
    <location>
        <begin position="600"/>
        <end position="609"/>
    </location>
</feature>
<comment type="caution">
    <text evidence="3">The sequence shown here is derived from an EMBL/GenBank/DDBJ whole genome shotgun (WGS) entry which is preliminary data.</text>
</comment>
<gene>
    <name evidence="3" type="ORF">ABL78_1803</name>
</gene>
<sequence>MSRRAFLEGMRRKVRSWELSDADSPRSCSGSDHINTGGASGETTATELTQQADDDASCSAPQATTSSSEADKTAAFSAMDSTNARVTPSTMTSTAATHEAPLPGNPLLNTHTTEYTVVSATTVVLSRTSSPPPQTPPAVEVDDADPPRGSLWQLPRKVNGHTKKALSPEALAAAGHQEKSADAETPGSSMPQRVSVSHSQQPQRRSNHSMSAVPDVLVTPRTSNHRRLSNPRGSTVLSSRSVGAMTPVVAARRSSFPGGSGSGRNTAAAAAAVAQNHNRDRSSSINRMEASLIALQVELATEKRHNIEAEQHIMTLNEDVQRLRVENARLSREAAEATVATTAANSEKGSTRIMSTGTAAAAPALDSGAMVSATRIEALEARIGELLRSLETKQRELDAKSERIRLLEHKLADQLLLQTNVHYINVPTAAAQPPLPAHQVPQSPYHHSSTSNLSAHSCSSATAAGLPSHRLWQAEAPDTTLAGPKISAIRQVALTGMSHLHEISSTNSVRTSSAVRRRSPAGYQPKGQSDELHQLSLVPPINGAGEDCTHIVPRPAAASAPTSPAQVKTAERTDRKISTRSPSAQRELPLRPQSTRRRQSSSSHGSTSTMPLEWRRVSRTDSMCRRPDSTSSEPHRAAAPAGAAKPRESGSLPSGRLGARRPSLKRCESAYSPHSAPEPEGLQRKDSRRGSNAMHHTPCRGSTAACTGHPAHVNMTGSAATNSASSVYSVNGRALSTYRPTRQPSATRSVAQQSVRSGTSTRPRPQIAFASDGETSTMKGTTATVMFPTRDWRVGSSAMGRDSNHSSTTADLRLAVAAAAGASEFAARPATAPA</sequence>
<name>A0A0N0P840_LEPSE</name>
<accession>A0A0N0P840</accession>
<feature type="compositionally biased region" description="Basic and acidic residues" evidence="2">
    <location>
        <begin position="613"/>
        <end position="636"/>
    </location>
</feature>
<feature type="compositionally biased region" description="Polar residues" evidence="2">
    <location>
        <begin position="440"/>
        <end position="456"/>
    </location>
</feature>
<feature type="compositionally biased region" description="Polar residues" evidence="2">
    <location>
        <begin position="59"/>
        <end position="68"/>
    </location>
</feature>
<feature type="compositionally biased region" description="Polar residues" evidence="2">
    <location>
        <begin position="738"/>
        <end position="763"/>
    </location>
</feature>
<evidence type="ECO:0000313" key="4">
    <source>
        <dbReference type="Proteomes" id="UP000038009"/>
    </source>
</evidence>
<feature type="compositionally biased region" description="Low complexity" evidence="2">
    <location>
        <begin position="554"/>
        <end position="565"/>
    </location>
</feature>
<feature type="region of interest" description="Disordered" evidence="2">
    <location>
        <begin position="1"/>
        <end position="106"/>
    </location>
</feature>
<feature type="region of interest" description="Disordered" evidence="2">
    <location>
        <begin position="504"/>
        <end position="533"/>
    </location>
</feature>
<proteinExistence type="predicted"/>
<dbReference type="VEuPathDB" id="TriTrypDB:Lsey_0032_0110"/>
<feature type="region of interest" description="Disordered" evidence="2">
    <location>
        <begin position="172"/>
        <end position="241"/>
    </location>
</feature>
<evidence type="ECO:0000313" key="3">
    <source>
        <dbReference type="EMBL" id="KPI89067.1"/>
    </source>
</evidence>
<feature type="compositionally biased region" description="Polar residues" evidence="2">
    <location>
        <begin position="79"/>
        <end position="96"/>
    </location>
</feature>
<feature type="compositionally biased region" description="Low complexity" evidence="2">
    <location>
        <begin position="504"/>
        <end position="514"/>
    </location>
</feature>
<dbReference type="AlphaFoldDB" id="A0A0N0P840"/>
<dbReference type="EMBL" id="LJSK01000032">
    <property type="protein sequence ID" value="KPI89067.1"/>
    <property type="molecule type" value="Genomic_DNA"/>
</dbReference>